<feature type="signal peptide" evidence="1">
    <location>
        <begin position="1"/>
        <end position="16"/>
    </location>
</feature>
<dbReference type="EMBL" id="CAJOAX010001638">
    <property type="protein sequence ID" value="CAF3733198.1"/>
    <property type="molecule type" value="Genomic_DNA"/>
</dbReference>
<accession>A0A818X2F2</accession>
<keyword evidence="1" id="KW-0732">Signal</keyword>
<gene>
    <name evidence="2" type="ORF">OTI717_LOCUS14569</name>
</gene>
<feature type="chain" id="PRO_5032380466" evidence="1">
    <location>
        <begin position="17"/>
        <end position="491"/>
    </location>
</feature>
<evidence type="ECO:0000256" key="1">
    <source>
        <dbReference type="SAM" id="SignalP"/>
    </source>
</evidence>
<proteinExistence type="predicted"/>
<dbReference type="Proteomes" id="UP000663823">
    <property type="component" value="Unassembled WGS sequence"/>
</dbReference>
<name>A0A818X2F2_9BILA</name>
<reference evidence="2" key="1">
    <citation type="submission" date="2021-02" db="EMBL/GenBank/DDBJ databases">
        <authorList>
            <person name="Nowell W R."/>
        </authorList>
    </citation>
    <scope>NUCLEOTIDE SEQUENCE</scope>
</reference>
<organism evidence="2 3">
    <name type="scientific">Rotaria sordida</name>
    <dbReference type="NCBI Taxonomy" id="392033"/>
    <lineage>
        <taxon>Eukaryota</taxon>
        <taxon>Metazoa</taxon>
        <taxon>Spiralia</taxon>
        <taxon>Gnathifera</taxon>
        <taxon>Rotifera</taxon>
        <taxon>Eurotatoria</taxon>
        <taxon>Bdelloidea</taxon>
        <taxon>Philodinida</taxon>
        <taxon>Philodinidae</taxon>
        <taxon>Rotaria</taxon>
    </lineage>
</organism>
<evidence type="ECO:0000313" key="3">
    <source>
        <dbReference type="Proteomes" id="UP000663823"/>
    </source>
</evidence>
<protein>
    <submittedName>
        <fullName evidence="2">Uncharacterized protein</fullName>
    </submittedName>
</protein>
<sequence>MHLVIFVLLLISCAYDIKVSIDQIKGQYNISIDNQIWFHSSRTALYVNNRWYSSNDSTVPLIDTRFVQCNDPNLGNWNETQLIYILNRNGIISNITGHIRQWNSQSALTFHLDTGDKILMNNKLLDKNQIRTIFPSFNIEQIDGNDNRGVIMGFDSQHAGIWNSSSEIIRNSLEGGPVILFDLNKKGQDNVVIISSFSQFMAISLNQQDNILQYGVMGSMITIPVNYSNSLILFYSSEAIGGGVSQWKSRPDGLPTLYRQMETLLIDNINQLSLPIGNDLFRIDLLSEAAHDCGLIMYEQDWLHVQSSKFIPLLTDIDLDRQWLMSTSEGADKVNITIQYCSSFPRYALQTLEISRVTQARVSVDYTRHIVHREDQWTIGISSLLSDALDIAPFKDVFWSTTNEPGSAYKPSPMEPLPEREIVIAILSTGPVSPGDVINYTDSKRITKCCQQDGLILKPDRPITMIDLLISDWSQNNGNKQGELYSTQPTI</sequence>
<dbReference type="AlphaFoldDB" id="A0A818X2F2"/>
<comment type="caution">
    <text evidence="2">The sequence shown here is derived from an EMBL/GenBank/DDBJ whole genome shotgun (WGS) entry which is preliminary data.</text>
</comment>
<evidence type="ECO:0000313" key="2">
    <source>
        <dbReference type="EMBL" id="CAF3733198.1"/>
    </source>
</evidence>